<dbReference type="EMBL" id="RWGY01000011">
    <property type="protein sequence ID" value="TVU28828.1"/>
    <property type="molecule type" value="Genomic_DNA"/>
</dbReference>
<name>A0A5J9V046_9POAL</name>
<reference evidence="1 2" key="1">
    <citation type="journal article" date="2019" name="Sci. Rep.">
        <title>A high-quality genome of Eragrostis curvula grass provides insights into Poaceae evolution and supports new strategies to enhance forage quality.</title>
        <authorList>
            <person name="Carballo J."/>
            <person name="Santos B.A.C.M."/>
            <person name="Zappacosta D."/>
            <person name="Garbus I."/>
            <person name="Selva J.P."/>
            <person name="Gallo C.A."/>
            <person name="Diaz A."/>
            <person name="Albertini E."/>
            <person name="Caccamo M."/>
            <person name="Echenique V."/>
        </authorList>
    </citation>
    <scope>NUCLEOTIDE SEQUENCE [LARGE SCALE GENOMIC DNA]</scope>
    <source>
        <strain evidence="2">cv. Victoria</strain>
        <tissue evidence="1">Leaf</tissue>
    </source>
</reference>
<organism evidence="1 2">
    <name type="scientific">Eragrostis curvula</name>
    <name type="common">weeping love grass</name>
    <dbReference type="NCBI Taxonomy" id="38414"/>
    <lineage>
        <taxon>Eukaryota</taxon>
        <taxon>Viridiplantae</taxon>
        <taxon>Streptophyta</taxon>
        <taxon>Embryophyta</taxon>
        <taxon>Tracheophyta</taxon>
        <taxon>Spermatophyta</taxon>
        <taxon>Magnoliopsida</taxon>
        <taxon>Liliopsida</taxon>
        <taxon>Poales</taxon>
        <taxon>Poaceae</taxon>
        <taxon>PACMAD clade</taxon>
        <taxon>Chloridoideae</taxon>
        <taxon>Eragrostideae</taxon>
        <taxon>Eragrostidinae</taxon>
        <taxon>Eragrostis</taxon>
    </lineage>
</organism>
<proteinExistence type="predicted"/>
<feature type="non-terminal residue" evidence="1">
    <location>
        <position position="28"/>
    </location>
</feature>
<sequence length="28" mass="2849">MAAAGGNLQLLEFLLLDLSLVADTSDGT</sequence>
<evidence type="ECO:0000313" key="2">
    <source>
        <dbReference type="Proteomes" id="UP000324897"/>
    </source>
</evidence>
<evidence type="ECO:0000313" key="1">
    <source>
        <dbReference type="EMBL" id="TVU28828.1"/>
    </source>
</evidence>
<accession>A0A5J9V046</accession>
<dbReference type="Proteomes" id="UP000324897">
    <property type="component" value="Chromosome 1"/>
</dbReference>
<keyword evidence="2" id="KW-1185">Reference proteome</keyword>
<protein>
    <submittedName>
        <fullName evidence="1">Uncharacterized protein</fullName>
    </submittedName>
</protein>
<comment type="caution">
    <text evidence="1">The sequence shown here is derived from an EMBL/GenBank/DDBJ whole genome shotgun (WGS) entry which is preliminary data.</text>
</comment>
<dbReference type="AlphaFoldDB" id="A0A5J9V046"/>
<dbReference type="Gramene" id="TVU28828">
    <property type="protein sequence ID" value="TVU28828"/>
    <property type="gene ID" value="EJB05_20363"/>
</dbReference>
<gene>
    <name evidence="1" type="ORF">EJB05_20363</name>
</gene>